<dbReference type="Proteomes" id="UP001498476">
    <property type="component" value="Unassembled WGS sequence"/>
</dbReference>
<dbReference type="EMBL" id="JAZAVJ010000350">
    <property type="protein sequence ID" value="KAK7398313.1"/>
    <property type="molecule type" value="Genomic_DNA"/>
</dbReference>
<keyword evidence="3" id="KW-1185">Reference proteome</keyword>
<dbReference type="SUPFAM" id="SSF56112">
    <property type="entry name" value="Protein kinase-like (PK-like)"/>
    <property type="match status" value="1"/>
</dbReference>
<proteinExistence type="predicted"/>
<evidence type="ECO:0000313" key="3">
    <source>
        <dbReference type="Proteomes" id="UP001498476"/>
    </source>
</evidence>
<feature type="domain" description="Aminoglycoside phosphotransferase" evidence="1">
    <location>
        <begin position="79"/>
        <end position="252"/>
    </location>
</feature>
<evidence type="ECO:0000259" key="1">
    <source>
        <dbReference type="Pfam" id="PF01636"/>
    </source>
</evidence>
<gene>
    <name evidence="2" type="ORF">QQX98_012314</name>
</gene>
<dbReference type="Gene3D" id="3.90.1200.10">
    <property type="match status" value="1"/>
</dbReference>
<comment type="caution">
    <text evidence="2">The sequence shown here is derived from an EMBL/GenBank/DDBJ whole genome shotgun (WGS) entry which is preliminary data.</text>
</comment>
<name>A0ABR1GJI9_9HYPO</name>
<accession>A0ABR1GJI9</accession>
<dbReference type="CDD" id="cd05120">
    <property type="entry name" value="APH_ChoK_like"/>
    <property type="match status" value="1"/>
</dbReference>
<evidence type="ECO:0000313" key="2">
    <source>
        <dbReference type="EMBL" id="KAK7398313.1"/>
    </source>
</evidence>
<dbReference type="Pfam" id="PF01636">
    <property type="entry name" value="APH"/>
    <property type="match status" value="1"/>
</dbReference>
<dbReference type="InterPro" id="IPR011009">
    <property type="entry name" value="Kinase-like_dom_sf"/>
</dbReference>
<dbReference type="InterPro" id="IPR002575">
    <property type="entry name" value="Aminoglycoside_PTrfase"/>
</dbReference>
<dbReference type="PANTHER" id="PTHR21310:SF58">
    <property type="entry name" value="AMINOGLYCOSIDE PHOSPHOTRANSFERASE DOMAIN-CONTAINING PROTEIN"/>
    <property type="match status" value="1"/>
</dbReference>
<protein>
    <recommendedName>
        <fullName evidence="1">Aminoglycoside phosphotransferase domain-containing protein</fullName>
    </recommendedName>
</protein>
<reference evidence="2 3" key="1">
    <citation type="journal article" date="2025" name="Microbiol. Resour. Announc.">
        <title>Draft genome sequences for Neonectria magnoliae and Neonectria punicea, canker pathogens of Liriodendron tulipifera and Acer saccharum in West Virginia.</title>
        <authorList>
            <person name="Petronek H.M."/>
            <person name="Kasson M.T."/>
            <person name="Metheny A.M."/>
            <person name="Stauder C.M."/>
            <person name="Lovett B."/>
            <person name="Lynch S.C."/>
            <person name="Garnas J.R."/>
            <person name="Kasson L.R."/>
            <person name="Stajich J.E."/>
        </authorList>
    </citation>
    <scope>NUCLEOTIDE SEQUENCE [LARGE SCALE GENOMIC DNA]</scope>
    <source>
        <strain evidence="2 3">NRRL 64653</strain>
    </source>
</reference>
<dbReference type="InterPro" id="IPR051678">
    <property type="entry name" value="AGP_Transferase"/>
</dbReference>
<sequence>MPDETHPINESIREIDGDYWLIADRLLLSRQRLPSSNQPSWSDGNGLFYVLSDATGPRSESRPLSETSELQKVYDAGGVSAVWRVGEAFIKVKEVTMPNATREHVTLDYLHSKGPLGFGIPNVHYHAEFNGRYYIVLSRLPGQTLSEAWPNMDEPIKQDYVRRIANICEQLAAWKGDSISGVDAHQLSDLFFTKLGGEKNCDPQNILNNCKELGMDCSSFVFYHCDLGPGNIIVNPTRGSIGILDWETAGFVPREWIRTKFCFSSGMDLPVEDEDIRPDWRRRVSRQLRDMGFPEVVDEWWVWWNAG</sequence>
<organism evidence="2 3">
    <name type="scientific">Neonectria punicea</name>
    <dbReference type="NCBI Taxonomy" id="979145"/>
    <lineage>
        <taxon>Eukaryota</taxon>
        <taxon>Fungi</taxon>
        <taxon>Dikarya</taxon>
        <taxon>Ascomycota</taxon>
        <taxon>Pezizomycotina</taxon>
        <taxon>Sordariomycetes</taxon>
        <taxon>Hypocreomycetidae</taxon>
        <taxon>Hypocreales</taxon>
        <taxon>Nectriaceae</taxon>
        <taxon>Neonectria</taxon>
    </lineage>
</organism>
<dbReference type="PANTHER" id="PTHR21310">
    <property type="entry name" value="AMINOGLYCOSIDE PHOSPHOTRANSFERASE-RELATED-RELATED"/>
    <property type="match status" value="1"/>
</dbReference>